<dbReference type="AlphaFoldDB" id="A0A286RF93"/>
<proteinExistence type="predicted"/>
<gene>
    <name evidence="3" type="ORF">THTE_2029</name>
</gene>
<keyword evidence="1" id="KW-0742">SOS response</keyword>
<evidence type="ECO:0000313" key="3">
    <source>
        <dbReference type="EMBL" id="ASV74631.1"/>
    </source>
</evidence>
<dbReference type="GO" id="GO:0008270">
    <property type="term" value="F:zinc ion binding"/>
    <property type="evidence" value="ECO:0007669"/>
    <property type="project" value="TreeGrafter"/>
</dbReference>
<dbReference type="GO" id="GO:0009432">
    <property type="term" value="P:SOS response"/>
    <property type="evidence" value="ECO:0007669"/>
    <property type="project" value="UniProtKB-KW"/>
</dbReference>
<dbReference type="EMBL" id="CP018477">
    <property type="protein sequence ID" value="ASV74631.1"/>
    <property type="molecule type" value="Genomic_DNA"/>
</dbReference>
<dbReference type="PIRSF" id="PIRSF015034">
    <property type="entry name" value="YacH"/>
    <property type="match status" value="1"/>
</dbReference>
<dbReference type="GO" id="GO:0005507">
    <property type="term" value="F:copper ion binding"/>
    <property type="evidence" value="ECO:0007669"/>
    <property type="project" value="TreeGrafter"/>
</dbReference>
<evidence type="ECO:0000313" key="4">
    <source>
        <dbReference type="Proteomes" id="UP000215086"/>
    </source>
</evidence>
<feature type="domain" description="UVR" evidence="2">
    <location>
        <begin position="90"/>
        <end position="125"/>
    </location>
</feature>
<dbReference type="GO" id="GO:0050897">
    <property type="term" value="F:cobalt ion binding"/>
    <property type="evidence" value="ECO:0007669"/>
    <property type="project" value="TreeGrafter"/>
</dbReference>
<dbReference type="Pfam" id="PF02151">
    <property type="entry name" value="UVR"/>
    <property type="match status" value="1"/>
</dbReference>
<dbReference type="PROSITE" id="PS50151">
    <property type="entry name" value="UVR"/>
    <property type="match status" value="1"/>
</dbReference>
<dbReference type="Proteomes" id="UP000215086">
    <property type="component" value="Chromosome"/>
</dbReference>
<dbReference type="InterPro" id="IPR001943">
    <property type="entry name" value="UVR_dom"/>
</dbReference>
<dbReference type="SUPFAM" id="SSF46600">
    <property type="entry name" value="C-terminal UvrC-binding domain of UvrB"/>
    <property type="match status" value="1"/>
</dbReference>
<sequence length="127" mass="14803">MTQVAEQVAQHYAKHMAVGQAAEEMKRADQQTCPCCGISFYKFRSQGRLGCPYDYKAFREQLEFLLANIHGETRHKGKRSSKPPELAARRTELIRLRREMREAVEAEEYERASQIRDEIRRIESEAV</sequence>
<name>A0A286RF93_9BACT</name>
<dbReference type="PANTHER" id="PTHR38430">
    <property type="entry name" value="PROTEIN-ARGININE KINASE ACTIVATOR PROTEIN"/>
    <property type="match status" value="1"/>
</dbReference>
<keyword evidence="1" id="KW-0227">DNA damage</keyword>
<keyword evidence="4" id="KW-1185">Reference proteome</keyword>
<accession>A0A286RF93</accession>
<dbReference type="GO" id="GO:1990170">
    <property type="term" value="P:stress response to cadmium ion"/>
    <property type="evidence" value="ECO:0007669"/>
    <property type="project" value="TreeGrafter"/>
</dbReference>
<organism evidence="3 4">
    <name type="scientific">Thermogutta terrifontis</name>
    <dbReference type="NCBI Taxonomy" id="1331910"/>
    <lineage>
        <taxon>Bacteria</taxon>
        <taxon>Pseudomonadati</taxon>
        <taxon>Planctomycetota</taxon>
        <taxon>Planctomycetia</taxon>
        <taxon>Pirellulales</taxon>
        <taxon>Thermoguttaceae</taxon>
        <taxon>Thermogutta</taxon>
    </lineage>
</organism>
<evidence type="ECO:0000256" key="1">
    <source>
        <dbReference type="ARBA" id="ARBA00023236"/>
    </source>
</evidence>
<dbReference type="GO" id="GO:1990169">
    <property type="term" value="P:stress response to copper ion"/>
    <property type="evidence" value="ECO:0007669"/>
    <property type="project" value="TreeGrafter"/>
</dbReference>
<evidence type="ECO:0000259" key="2">
    <source>
        <dbReference type="PROSITE" id="PS50151"/>
    </source>
</evidence>
<dbReference type="KEGG" id="ttf:THTE_2029"/>
<dbReference type="InterPro" id="IPR025542">
    <property type="entry name" value="YacH"/>
</dbReference>
<dbReference type="Gene3D" id="4.10.860.10">
    <property type="entry name" value="UVR domain"/>
    <property type="match status" value="1"/>
</dbReference>
<dbReference type="PANTHER" id="PTHR38430:SF1">
    <property type="entry name" value="PROTEIN-ARGININE KINASE ACTIVATOR PROTEIN"/>
    <property type="match status" value="1"/>
</dbReference>
<dbReference type="InterPro" id="IPR036876">
    <property type="entry name" value="UVR_dom_sf"/>
</dbReference>
<reference evidence="3 4" key="1">
    <citation type="journal article" name="Front. Microbiol.">
        <title>Sugar Metabolism of the First Thermophilic Planctomycete Thermogutta terrifontis: Comparative Genomic and Transcriptomic Approaches.</title>
        <authorList>
            <person name="Elcheninov A.G."/>
            <person name="Menzel P."/>
            <person name="Gudbergsdottir S.R."/>
            <person name="Slesarev A.I."/>
            <person name="Kadnikov V.V."/>
            <person name="Krogh A."/>
            <person name="Bonch-Osmolovskaya E.A."/>
            <person name="Peng X."/>
            <person name="Kublanov I.V."/>
        </authorList>
    </citation>
    <scope>NUCLEOTIDE SEQUENCE [LARGE SCALE GENOMIC DNA]</scope>
    <source>
        <strain evidence="3 4">R1</strain>
    </source>
</reference>
<dbReference type="GO" id="GO:0046870">
    <property type="term" value="F:cadmium ion binding"/>
    <property type="evidence" value="ECO:0007669"/>
    <property type="project" value="TreeGrafter"/>
</dbReference>
<protein>
    <submittedName>
        <fullName evidence="3">Nucleotide excision repair protein, with UvrB/UvrC motif</fullName>
    </submittedName>
</protein>